<feature type="domain" description="PCI" evidence="6">
    <location>
        <begin position="193"/>
        <end position="362"/>
    </location>
</feature>
<dbReference type="InterPro" id="IPR000717">
    <property type="entry name" value="PCI_dom"/>
</dbReference>
<name>A0A2I0XDN0_9ASPA</name>
<dbReference type="STRING" id="906689.A0A2I0XDN0"/>
<gene>
    <name evidence="7" type="ORF">MA16_Dca001843</name>
</gene>
<dbReference type="InterPro" id="IPR027528">
    <property type="entry name" value="eIF3m"/>
</dbReference>
<dbReference type="InterPro" id="IPR040750">
    <property type="entry name" value="eIF3m_C_helix"/>
</dbReference>
<protein>
    <recommendedName>
        <fullName evidence="5">Eukaryotic translation initiation factor 3 subunit M</fullName>
        <shortName evidence="5">eIF3m</shortName>
    </recommendedName>
</protein>
<sequence>MTTIVPTSEDNPVISVVRVTSELAWADAGLEVAEPQVARLCIEAQECIMMGRWVDLASLMLTSAELITSKVSEKDFECIFTVICSLATRAGSPDEALEIAKLISTKIIQQPSDKTALRLKILFNLYNLLEDPYNRFFVYTKALNLAANGKMIESIIPSLKMIDSFLQEWNIEKEDQRDLFLTISNILKDNKSMSKESFIFLSKYLTTFSMEEAFLMNEEKEEAVRAIIEFVKSPDMFQCDLPGMPAISQLEKDEKYALVYQLLEIFLNSRLDRYLDFHARNSALLKSYGLVHEECITKMRLLSLIDLSCNESGEIPYAKVTEALQIRDDEVEYWVVKAIMSKVLDCKMDQMNQVVIVSRRTERVFGLSQWQGLRSKLVNWRANIATAISTIQSSKVADEGVQAVQEGVMTR</sequence>
<accession>A0A2I0XDN0</accession>
<dbReference type="PANTHER" id="PTHR15350:SF2">
    <property type="entry name" value="EUKARYOTIC TRANSLATION INITIATION FACTOR 3 SUBUNIT M"/>
    <property type="match status" value="1"/>
</dbReference>
<dbReference type="Proteomes" id="UP000233837">
    <property type="component" value="Unassembled WGS sequence"/>
</dbReference>
<keyword evidence="3 5" id="KW-0396">Initiation factor</keyword>
<dbReference type="HAMAP" id="MF_03012">
    <property type="entry name" value="eIF3m"/>
    <property type="match status" value="1"/>
</dbReference>
<organism evidence="7 8">
    <name type="scientific">Dendrobium catenatum</name>
    <dbReference type="NCBI Taxonomy" id="906689"/>
    <lineage>
        <taxon>Eukaryota</taxon>
        <taxon>Viridiplantae</taxon>
        <taxon>Streptophyta</taxon>
        <taxon>Embryophyta</taxon>
        <taxon>Tracheophyta</taxon>
        <taxon>Spermatophyta</taxon>
        <taxon>Magnoliopsida</taxon>
        <taxon>Liliopsida</taxon>
        <taxon>Asparagales</taxon>
        <taxon>Orchidaceae</taxon>
        <taxon>Epidendroideae</taxon>
        <taxon>Malaxideae</taxon>
        <taxon>Dendrobiinae</taxon>
        <taxon>Dendrobium</taxon>
    </lineage>
</organism>
<dbReference type="GO" id="GO:0016282">
    <property type="term" value="C:eukaryotic 43S preinitiation complex"/>
    <property type="evidence" value="ECO:0007669"/>
    <property type="project" value="UniProtKB-UniRule"/>
</dbReference>
<dbReference type="InterPro" id="IPR036390">
    <property type="entry name" value="WH_DNA-bd_sf"/>
</dbReference>
<comment type="similarity">
    <text evidence="1">Belongs to the CSN7/EIF3M family. CSN7 subfamily.</text>
</comment>
<evidence type="ECO:0000256" key="3">
    <source>
        <dbReference type="ARBA" id="ARBA00022540"/>
    </source>
</evidence>
<comment type="subcellular location">
    <subcellularLocation>
        <location evidence="5">Cytoplasm</location>
    </subcellularLocation>
</comment>
<keyword evidence="4 5" id="KW-0648">Protein biosynthesis</keyword>
<dbReference type="PROSITE" id="PS50250">
    <property type="entry name" value="PCI"/>
    <property type="match status" value="1"/>
</dbReference>
<evidence type="ECO:0000313" key="7">
    <source>
        <dbReference type="EMBL" id="PKU86012.1"/>
    </source>
</evidence>
<dbReference type="SMART" id="SM00088">
    <property type="entry name" value="PINT"/>
    <property type="match status" value="1"/>
</dbReference>
<reference evidence="7 8" key="1">
    <citation type="journal article" date="2016" name="Sci. Rep.">
        <title>The Dendrobium catenatum Lindl. genome sequence provides insights into polysaccharide synthase, floral development and adaptive evolution.</title>
        <authorList>
            <person name="Zhang G.Q."/>
            <person name="Xu Q."/>
            <person name="Bian C."/>
            <person name="Tsai W.C."/>
            <person name="Yeh C.M."/>
            <person name="Liu K.W."/>
            <person name="Yoshida K."/>
            <person name="Zhang L.S."/>
            <person name="Chang S.B."/>
            <person name="Chen F."/>
            <person name="Shi Y."/>
            <person name="Su Y.Y."/>
            <person name="Zhang Y.Q."/>
            <person name="Chen L.J."/>
            <person name="Yin Y."/>
            <person name="Lin M."/>
            <person name="Huang H."/>
            <person name="Deng H."/>
            <person name="Wang Z.W."/>
            <person name="Zhu S.L."/>
            <person name="Zhao X."/>
            <person name="Deng C."/>
            <person name="Niu S.C."/>
            <person name="Huang J."/>
            <person name="Wang M."/>
            <person name="Liu G.H."/>
            <person name="Yang H.J."/>
            <person name="Xiao X.J."/>
            <person name="Hsiao Y.Y."/>
            <person name="Wu W.L."/>
            <person name="Chen Y.Y."/>
            <person name="Mitsuda N."/>
            <person name="Ohme-Takagi M."/>
            <person name="Luo Y.B."/>
            <person name="Van de Peer Y."/>
            <person name="Liu Z.J."/>
        </authorList>
    </citation>
    <scope>NUCLEOTIDE SEQUENCE [LARGE SCALE GENOMIC DNA]</scope>
    <source>
        <tissue evidence="7">The whole plant</tissue>
    </source>
</reference>
<dbReference type="GO" id="GO:0001732">
    <property type="term" value="P:formation of cytoplasmic translation initiation complex"/>
    <property type="evidence" value="ECO:0007669"/>
    <property type="project" value="UniProtKB-UniRule"/>
</dbReference>
<proteinExistence type="inferred from homology"/>
<dbReference type="PANTHER" id="PTHR15350">
    <property type="entry name" value="COP9 SIGNALOSOME COMPLEX SUBUNIT 7/DENDRITIC CELL PROTEIN GA17"/>
    <property type="match status" value="1"/>
</dbReference>
<dbReference type="GO" id="GO:0071541">
    <property type="term" value="C:eukaryotic translation initiation factor 3 complex, eIF3m"/>
    <property type="evidence" value="ECO:0007669"/>
    <property type="project" value="UniProtKB-UniRule"/>
</dbReference>
<evidence type="ECO:0000313" key="8">
    <source>
        <dbReference type="Proteomes" id="UP000233837"/>
    </source>
</evidence>
<reference evidence="7 8" key="2">
    <citation type="journal article" date="2017" name="Nature">
        <title>The Apostasia genome and the evolution of orchids.</title>
        <authorList>
            <person name="Zhang G.Q."/>
            <person name="Liu K.W."/>
            <person name="Li Z."/>
            <person name="Lohaus R."/>
            <person name="Hsiao Y.Y."/>
            <person name="Niu S.C."/>
            <person name="Wang J.Y."/>
            <person name="Lin Y.C."/>
            <person name="Xu Q."/>
            <person name="Chen L.J."/>
            <person name="Yoshida K."/>
            <person name="Fujiwara S."/>
            <person name="Wang Z.W."/>
            <person name="Zhang Y.Q."/>
            <person name="Mitsuda N."/>
            <person name="Wang M."/>
            <person name="Liu G.H."/>
            <person name="Pecoraro L."/>
            <person name="Huang H.X."/>
            <person name="Xiao X.J."/>
            <person name="Lin M."/>
            <person name="Wu X.Y."/>
            <person name="Wu W.L."/>
            <person name="Chen Y.Y."/>
            <person name="Chang S.B."/>
            <person name="Sakamoto S."/>
            <person name="Ohme-Takagi M."/>
            <person name="Yagi M."/>
            <person name="Zeng S.J."/>
            <person name="Shen C.Y."/>
            <person name="Yeh C.M."/>
            <person name="Luo Y.B."/>
            <person name="Tsai W.C."/>
            <person name="Van de Peer Y."/>
            <person name="Liu Z.J."/>
        </authorList>
    </citation>
    <scope>NUCLEOTIDE SEQUENCE [LARGE SCALE GENOMIC DNA]</scope>
    <source>
        <tissue evidence="7">The whole plant</tissue>
    </source>
</reference>
<evidence type="ECO:0000256" key="5">
    <source>
        <dbReference type="HAMAP-Rule" id="MF_03012"/>
    </source>
</evidence>
<dbReference type="Pfam" id="PF18005">
    <property type="entry name" value="eIF3m_C_helix"/>
    <property type="match status" value="1"/>
</dbReference>
<evidence type="ECO:0000256" key="4">
    <source>
        <dbReference type="ARBA" id="ARBA00022917"/>
    </source>
</evidence>
<dbReference type="SUPFAM" id="SSF46785">
    <property type="entry name" value="Winged helix' DNA-binding domain"/>
    <property type="match status" value="1"/>
</dbReference>
<evidence type="ECO:0000259" key="6">
    <source>
        <dbReference type="PROSITE" id="PS50250"/>
    </source>
</evidence>
<keyword evidence="8" id="KW-1185">Reference proteome</keyword>
<dbReference type="GO" id="GO:0003743">
    <property type="term" value="F:translation initiation factor activity"/>
    <property type="evidence" value="ECO:0007669"/>
    <property type="project" value="UniProtKB-UniRule"/>
</dbReference>
<dbReference type="OrthoDB" id="10267031at2759"/>
<comment type="similarity">
    <text evidence="5">Belongs to the eIF-3 subunit M family.</text>
</comment>
<dbReference type="GO" id="GO:0033290">
    <property type="term" value="C:eukaryotic 48S preinitiation complex"/>
    <property type="evidence" value="ECO:0007669"/>
    <property type="project" value="UniProtKB-UniRule"/>
</dbReference>
<evidence type="ECO:0000256" key="1">
    <source>
        <dbReference type="ARBA" id="ARBA00008482"/>
    </source>
</evidence>
<evidence type="ECO:0000256" key="2">
    <source>
        <dbReference type="ARBA" id="ARBA00022490"/>
    </source>
</evidence>
<dbReference type="AlphaFoldDB" id="A0A2I0XDN0"/>
<keyword evidence="2 5" id="KW-0963">Cytoplasm</keyword>
<dbReference type="EMBL" id="KZ501954">
    <property type="protein sequence ID" value="PKU86012.1"/>
    <property type="molecule type" value="Genomic_DNA"/>
</dbReference>
<dbReference type="InterPro" id="IPR045237">
    <property type="entry name" value="COPS7/eIF3m"/>
</dbReference>
<comment type="function">
    <text evidence="5">Component of the eukaryotic translation initiation factor 3 (eIF-3) complex, which is involved in protein synthesis of a specialized repertoire of mRNAs and, together with other initiation factors, stimulates binding of mRNA and methionyl-tRNAi to the 40S ribosome. The eIF-3 complex specifically targets and initiates translation of a subset of mRNAs involved in cell proliferation.</text>
</comment>
<comment type="subunit">
    <text evidence="5">Component of the eukaryotic translation initiation factor 3 (eIF-3) complex.</text>
</comment>
<dbReference type="Pfam" id="PF01399">
    <property type="entry name" value="PCI"/>
    <property type="match status" value="1"/>
</dbReference>